<dbReference type="PANTHER" id="PTHR21485">
    <property type="entry name" value="HAD SUPERFAMILY MEMBERS CMAS AND KDSC"/>
    <property type="match status" value="1"/>
</dbReference>
<dbReference type="CDD" id="cd02513">
    <property type="entry name" value="CMP-NeuAc_Synthase"/>
    <property type="match status" value="1"/>
</dbReference>
<dbReference type="EMBL" id="JPVZ01000001">
    <property type="protein sequence ID" value="OAZ11925.1"/>
    <property type="molecule type" value="Genomic_DNA"/>
</dbReference>
<dbReference type="Proteomes" id="UP000094009">
    <property type="component" value="Unassembled WGS sequence"/>
</dbReference>
<dbReference type="SUPFAM" id="SSF53448">
    <property type="entry name" value="Nucleotide-diphospho-sugar transferases"/>
    <property type="match status" value="1"/>
</dbReference>
<comment type="caution">
    <text evidence="1">The sequence shown here is derived from an EMBL/GenBank/DDBJ whole genome shotgun (WGS) entry which is preliminary data.</text>
</comment>
<name>A0A853L3W4_9PROT</name>
<protein>
    <recommendedName>
        <fullName evidence="3">Acylneuraminate cytidylyltransferase</fullName>
    </recommendedName>
</protein>
<proteinExistence type="predicted"/>
<dbReference type="PANTHER" id="PTHR21485:SF6">
    <property type="entry name" value="N-ACYLNEURAMINATE CYTIDYLYLTRANSFERASE-RELATED"/>
    <property type="match status" value="1"/>
</dbReference>
<dbReference type="RefSeq" id="WP_064779746.1">
    <property type="nucleotide sequence ID" value="NZ_JPVZ01000001.1"/>
</dbReference>
<dbReference type="Pfam" id="PF02348">
    <property type="entry name" value="CTP_transf_3"/>
    <property type="match status" value="1"/>
</dbReference>
<dbReference type="Gene3D" id="3.90.550.10">
    <property type="entry name" value="Spore Coat Polysaccharide Biosynthesis Protein SpsA, Chain A"/>
    <property type="match status" value="1"/>
</dbReference>
<organism evidence="1 2">
    <name type="scientific">Thalassospira tepidiphila MCCC 1A03514</name>
    <dbReference type="NCBI Taxonomy" id="1177930"/>
    <lineage>
        <taxon>Bacteria</taxon>
        <taxon>Pseudomonadati</taxon>
        <taxon>Pseudomonadota</taxon>
        <taxon>Alphaproteobacteria</taxon>
        <taxon>Rhodospirillales</taxon>
        <taxon>Thalassospiraceae</taxon>
        <taxon>Thalassospira</taxon>
    </lineage>
</organism>
<dbReference type="InterPro" id="IPR029044">
    <property type="entry name" value="Nucleotide-diphossugar_trans"/>
</dbReference>
<evidence type="ECO:0000313" key="1">
    <source>
        <dbReference type="EMBL" id="OAZ11925.1"/>
    </source>
</evidence>
<evidence type="ECO:0008006" key="3">
    <source>
        <dbReference type="Google" id="ProtNLM"/>
    </source>
</evidence>
<dbReference type="InterPro" id="IPR050793">
    <property type="entry name" value="CMP-NeuNAc_synthase"/>
</dbReference>
<reference evidence="1 2" key="1">
    <citation type="submission" date="2014-07" db="EMBL/GenBank/DDBJ databases">
        <title>Draft genome sequence of Thalassospira tepidiphila 1-1B.</title>
        <authorList>
            <person name="Lai Q."/>
            <person name="Shao Z."/>
        </authorList>
    </citation>
    <scope>NUCLEOTIDE SEQUENCE [LARGE SCALE GENOMIC DNA]</scope>
    <source>
        <strain evidence="1 2">MCCC 1A03514</strain>
    </source>
</reference>
<accession>A0A853L3W4</accession>
<dbReference type="AlphaFoldDB" id="A0A853L3W4"/>
<gene>
    <name evidence="1" type="ORF">TH4_02275</name>
</gene>
<dbReference type="GO" id="GO:0008781">
    <property type="term" value="F:N-acylneuraminate cytidylyltransferase activity"/>
    <property type="evidence" value="ECO:0007669"/>
    <property type="project" value="TreeGrafter"/>
</dbReference>
<evidence type="ECO:0000313" key="2">
    <source>
        <dbReference type="Proteomes" id="UP000094009"/>
    </source>
</evidence>
<sequence>MEEENAKVVAIIPARGGSKGILRKNVRLLLNKPLVVYSIEAALSAKAIDAVYVSTDDIEIATCAAAAGANVIERPSILASDTAQNHEVVIHALRTLDSQGVHPETVVLLQPTSPLRTAENIDECISAYENANGASAMSICEVAVHPGKTVLIENSEIRPFTTDRDMEARRQNMTDVYQQNGAIYVVNADIFRAEQRFYCKPSVPYLMSRIDSVDIDDEFDFQLAELILKARKEAYFE</sequence>
<dbReference type="InterPro" id="IPR003329">
    <property type="entry name" value="Cytidylyl_trans"/>
</dbReference>